<dbReference type="Pfam" id="PF00816">
    <property type="entry name" value="Histone_HNS"/>
    <property type="match status" value="1"/>
</dbReference>
<comment type="subcellular location">
    <subcellularLocation>
        <location evidence="1">Cytoplasm</location>
        <location evidence="1">Nucleoid</location>
    </subcellularLocation>
</comment>
<protein>
    <submittedName>
        <fullName evidence="7">DNA binding protein, nucleoid-associated</fullName>
    </submittedName>
</protein>
<dbReference type="InterPro" id="IPR027444">
    <property type="entry name" value="H-NS_C_dom"/>
</dbReference>
<reference evidence="7 8" key="1">
    <citation type="submission" date="2015-09" db="EMBL/GenBank/DDBJ databases">
        <authorList>
            <consortium name="Swine Surveillance"/>
        </authorList>
    </citation>
    <scope>NUCLEOTIDE SEQUENCE [LARGE SCALE GENOMIC DNA]</scope>
    <source>
        <strain evidence="7 8">CECT 5294</strain>
    </source>
</reference>
<evidence type="ECO:0000313" key="7">
    <source>
        <dbReference type="EMBL" id="CUH60690.1"/>
    </source>
</evidence>
<evidence type="ECO:0000256" key="3">
    <source>
        <dbReference type="ARBA" id="ARBA00022490"/>
    </source>
</evidence>
<evidence type="ECO:0000259" key="6">
    <source>
        <dbReference type="SMART" id="SM00528"/>
    </source>
</evidence>
<dbReference type="PANTHER" id="PTHR38097:SF2">
    <property type="entry name" value="DNA-BINDING PROTEIN STPA"/>
    <property type="match status" value="1"/>
</dbReference>
<organism evidence="7 8">
    <name type="scientific">Thalassobacter stenotrophicus</name>
    <dbReference type="NCBI Taxonomy" id="266809"/>
    <lineage>
        <taxon>Bacteria</taxon>
        <taxon>Pseudomonadati</taxon>
        <taxon>Pseudomonadota</taxon>
        <taxon>Alphaproteobacteria</taxon>
        <taxon>Rhodobacterales</taxon>
        <taxon>Roseobacteraceae</taxon>
        <taxon>Thalassobacter</taxon>
    </lineage>
</organism>
<dbReference type="GO" id="GO:0003681">
    <property type="term" value="F:bent DNA binding"/>
    <property type="evidence" value="ECO:0007669"/>
    <property type="project" value="TreeGrafter"/>
</dbReference>
<dbReference type="GO" id="GO:0003680">
    <property type="term" value="F:minor groove of adenine-thymine-rich DNA binding"/>
    <property type="evidence" value="ECO:0007669"/>
    <property type="project" value="TreeGrafter"/>
</dbReference>
<evidence type="ECO:0000256" key="2">
    <source>
        <dbReference type="ARBA" id="ARBA00010610"/>
    </source>
</evidence>
<dbReference type="Proteomes" id="UP000051298">
    <property type="component" value="Unassembled WGS sequence"/>
</dbReference>
<dbReference type="Gene3D" id="4.10.430.10">
    <property type="entry name" value="Histone-like protein H-NS, C-terminal domain"/>
    <property type="match status" value="1"/>
</dbReference>
<dbReference type="InterPro" id="IPR037150">
    <property type="entry name" value="H-NS_C_dom_sf"/>
</dbReference>
<feature type="domain" description="DNA-binding protein H-NS-like C-terminal" evidence="6">
    <location>
        <begin position="56"/>
        <end position="101"/>
    </location>
</feature>
<dbReference type="eggNOG" id="COG2916">
    <property type="taxonomic scope" value="Bacteria"/>
</dbReference>
<evidence type="ECO:0000256" key="1">
    <source>
        <dbReference type="ARBA" id="ARBA00004453"/>
    </source>
</evidence>
<comment type="similarity">
    <text evidence="2">Belongs to the histone-like protein H-NS family.</text>
</comment>
<gene>
    <name evidence="7" type="ORF">THS5294_01986</name>
</gene>
<dbReference type="SUPFAM" id="SSF81273">
    <property type="entry name" value="H-NS histone-like proteins"/>
    <property type="match status" value="1"/>
</dbReference>
<dbReference type="GO" id="GO:0005829">
    <property type="term" value="C:cytosol"/>
    <property type="evidence" value="ECO:0007669"/>
    <property type="project" value="TreeGrafter"/>
</dbReference>
<proteinExistence type="inferred from homology"/>
<keyword evidence="3" id="KW-0963">Cytoplasm</keyword>
<feature type="region of interest" description="Disordered" evidence="5">
    <location>
        <begin position="55"/>
        <end position="74"/>
    </location>
</feature>
<dbReference type="RefSeq" id="WP_038007528.1">
    <property type="nucleotide sequence ID" value="NZ_CYRX01000029.1"/>
</dbReference>
<dbReference type="GO" id="GO:0001217">
    <property type="term" value="F:DNA-binding transcription repressor activity"/>
    <property type="evidence" value="ECO:0007669"/>
    <property type="project" value="TreeGrafter"/>
</dbReference>
<evidence type="ECO:0000256" key="4">
    <source>
        <dbReference type="ARBA" id="ARBA00023125"/>
    </source>
</evidence>
<accession>A0A0N7LTH2</accession>
<dbReference type="GO" id="GO:0000976">
    <property type="term" value="F:transcription cis-regulatory region binding"/>
    <property type="evidence" value="ECO:0007669"/>
    <property type="project" value="TreeGrafter"/>
</dbReference>
<dbReference type="GO" id="GO:0032993">
    <property type="term" value="C:protein-DNA complex"/>
    <property type="evidence" value="ECO:0007669"/>
    <property type="project" value="TreeGrafter"/>
</dbReference>
<dbReference type="GO" id="GO:0009295">
    <property type="term" value="C:nucleoid"/>
    <property type="evidence" value="ECO:0007669"/>
    <property type="project" value="UniProtKB-SubCell"/>
</dbReference>
<keyword evidence="4" id="KW-0238">DNA-binding</keyword>
<evidence type="ECO:0000313" key="8">
    <source>
        <dbReference type="Proteomes" id="UP000051298"/>
    </source>
</evidence>
<dbReference type="EMBL" id="CYRX01000029">
    <property type="protein sequence ID" value="CUH60690.1"/>
    <property type="molecule type" value="Genomic_DNA"/>
</dbReference>
<dbReference type="SMART" id="SM00528">
    <property type="entry name" value="HNS"/>
    <property type="match status" value="1"/>
</dbReference>
<sequence length="101" mass="11572">MDLNTLSLDELKKLKRDVEKAITSFEERRLLEARKKLEDYAKEIGVDLNEVAGMKKTTKSVNPPKYRHPEDSALTWTGRGRKPKWIVEALDAGKDLESFAI</sequence>
<dbReference type="PANTHER" id="PTHR38097">
    <property type="match status" value="1"/>
</dbReference>
<dbReference type="AlphaFoldDB" id="A0A0N7LTH2"/>
<name>A0A0N7LTH2_9RHOB</name>
<dbReference type="STRING" id="266809.PM03_13120"/>
<evidence type="ECO:0000256" key="5">
    <source>
        <dbReference type="SAM" id="MobiDB-lite"/>
    </source>
</evidence>